<protein>
    <recommendedName>
        <fullName evidence="3">RHS repeat protein</fullName>
    </recommendedName>
</protein>
<evidence type="ECO:0000313" key="1">
    <source>
        <dbReference type="EMBL" id="NJP90408.1"/>
    </source>
</evidence>
<reference evidence="1 2" key="1">
    <citation type="submission" date="2020-03" db="EMBL/GenBank/DDBJ databases">
        <title>WGS of actinomycetes isolated from Thailand.</title>
        <authorList>
            <person name="Thawai C."/>
        </authorList>
    </citation>
    <scope>NUCLEOTIDE SEQUENCE [LARGE SCALE GENOMIC DNA]</scope>
    <source>
        <strain evidence="1 2">FMUSA5-5</strain>
    </source>
</reference>
<evidence type="ECO:0008006" key="3">
    <source>
        <dbReference type="Google" id="ProtNLM"/>
    </source>
</evidence>
<keyword evidence="2" id="KW-1185">Reference proteome</keyword>
<name>A0ABX1B5H2_9ACTN</name>
<dbReference type="Proteomes" id="UP000696294">
    <property type="component" value="Unassembled WGS sequence"/>
</dbReference>
<accession>A0ABX1B5H2</accession>
<dbReference type="NCBIfam" id="TIGR01643">
    <property type="entry name" value="YD_repeat_2x"/>
    <property type="match status" value="2"/>
</dbReference>
<comment type="caution">
    <text evidence="1">The sequence shown here is derived from an EMBL/GenBank/DDBJ whole genome shotgun (WGS) entry which is preliminary data.</text>
</comment>
<evidence type="ECO:0000313" key="2">
    <source>
        <dbReference type="Proteomes" id="UP000696294"/>
    </source>
</evidence>
<dbReference type="EMBL" id="JAATEP010000008">
    <property type="protein sequence ID" value="NJP90408.1"/>
    <property type="molecule type" value="Genomic_DNA"/>
</dbReference>
<dbReference type="Gene3D" id="2.180.10.10">
    <property type="entry name" value="RHS repeat-associated core"/>
    <property type="match status" value="1"/>
</dbReference>
<organism evidence="1 2">
    <name type="scientific">Nonomuraea composti</name>
    <dbReference type="NCBI Taxonomy" id="2720023"/>
    <lineage>
        <taxon>Bacteria</taxon>
        <taxon>Bacillati</taxon>
        <taxon>Actinomycetota</taxon>
        <taxon>Actinomycetes</taxon>
        <taxon>Streptosporangiales</taxon>
        <taxon>Streptosporangiaceae</taxon>
        <taxon>Nonomuraea</taxon>
    </lineage>
</organism>
<proteinExistence type="predicted"/>
<sequence>MAGLVVAIRLREAAETLITYGYDEHANLTEIINSSGLPLQFAYDADGRMTGWRDRIGTWYAWTYDDQGRCTAGTGIDGIFDTAVGYADRVTTARDYGLVRSWFGQPGGGFQILRPDGIDLLLKNGDIRVVL</sequence>
<dbReference type="InterPro" id="IPR006530">
    <property type="entry name" value="YD"/>
</dbReference>
<gene>
    <name evidence="1" type="ORF">HCN51_13250</name>
</gene>